<evidence type="ECO:0000313" key="10">
    <source>
        <dbReference type="Proteomes" id="UP000594001"/>
    </source>
</evidence>
<accession>A0A7L9RTY0</accession>
<dbReference type="GO" id="GO:0003954">
    <property type="term" value="F:NADH dehydrogenase activity"/>
    <property type="evidence" value="ECO:0007669"/>
    <property type="project" value="TreeGrafter"/>
</dbReference>
<dbReference type="EMBL" id="CP054719">
    <property type="protein sequence ID" value="QOL19838.1"/>
    <property type="molecule type" value="Genomic_DNA"/>
</dbReference>
<proteinExistence type="inferred from homology"/>
<feature type="transmembrane region" description="Helical" evidence="7">
    <location>
        <begin position="249"/>
        <end position="267"/>
    </location>
</feature>
<evidence type="ECO:0000256" key="3">
    <source>
        <dbReference type="ARBA" id="ARBA00022692"/>
    </source>
</evidence>
<keyword evidence="5 7" id="KW-0472">Membrane</keyword>
<evidence type="ECO:0000256" key="5">
    <source>
        <dbReference type="ARBA" id="ARBA00023136"/>
    </source>
</evidence>
<dbReference type="GO" id="GO:0048039">
    <property type="term" value="F:ubiquinone binding"/>
    <property type="evidence" value="ECO:0007669"/>
    <property type="project" value="TreeGrafter"/>
</dbReference>
<feature type="transmembrane region" description="Helical" evidence="7">
    <location>
        <begin position="116"/>
        <end position="133"/>
    </location>
</feature>
<reference evidence="9 10" key="1">
    <citation type="submission" date="2020-06" db="EMBL/GenBank/DDBJ databases">
        <title>The endosymbiont of the kinetoplastid Bodo saltans is a Paracaedibacter-like alpha-proteobacterium possessing a putative toxin-antitoxin system.</title>
        <authorList>
            <person name="Midha S."/>
            <person name="Rigden D.J."/>
            <person name="Siozios S."/>
            <person name="Hurst G.D.D."/>
            <person name="Jackson A.P."/>
        </authorList>
    </citation>
    <scope>NUCLEOTIDE SEQUENCE [LARGE SCALE GENOMIC DNA]</scope>
    <source>
        <strain evidence="9">Lake Konstanz</strain>
    </source>
</reference>
<feature type="transmembrane region" description="Helical" evidence="7">
    <location>
        <begin position="307"/>
        <end position="329"/>
    </location>
</feature>
<keyword evidence="4 7" id="KW-1133">Transmembrane helix</keyword>
<dbReference type="InterPro" id="IPR010227">
    <property type="entry name" value="NADH_Q_OxRdtase_chainM/4"/>
</dbReference>
<feature type="transmembrane region" description="Helical" evidence="7">
    <location>
        <begin position="451"/>
        <end position="471"/>
    </location>
</feature>
<dbReference type="GO" id="GO:0012505">
    <property type="term" value="C:endomembrane system"/>
    <property type="evidence" value="ECO:0007669"/>
    <property type="project" value="UniProtKB-SubCell"/>
</dbReference>
<evidence type="ECO:0000313" key="9">
    <source>
        <dbReference type="EMBL" id="QOL19838.1"/>
    </source>
</evidence>
<dbReference type="KEGG" id="pbal:CPBP_00609"/>
<comment type="subcellular location">
    <subcellularLocation>
        <location evidence="1">Endomembrane system</location>
        <topology evidence="1">Multi-pass membrane protein</topology>
    </subcellularLocation>
    <subcellularLocation>
        <location evidence="6">Membrane</location>
        <topology evidence="6">Multi-pass membrane protein</topology>
    </subcellularLocation>
</comment>
<dbReference type="AlphaFoldDB" id="A0A7L9RTY0"/>
<dbReference type="Pfam" id="PF00361">
    <property type="entry name" value="Proton_antipo_M"/>
    <property type="match status" value="1"/>
</dbReference>
<feature type="transmembrane region" description="Helical" evidence="7">
    <location>
        <begin position="139"/>
        <end position="158"/>
    </location>
</feature>
<feature type="domain" description="NADH:quinone oxidoreductase/Mrp antiporter transmembrane" evidence="8">
    <location>
        <begin position="134"/>
        <end position="424"/>
    </location>
</feature>
<feature type="transmembrane region" description="Helical" evidence="7">
    <location>
        <begin position="170"/>
        <end position="195"/>
    </location>
</feature>
<feature type="transmembrane region" description="Helical" evidence="7">
    <location>
        <begin position="279"/>
        <end position="300"/>
    </location>
</feature>
<sequence>MISFPFLTLLLVLPLVGALLLFFIKGSPVQVLRNARAVALWTTCCTFLVFLVVWQEFDAAKSHFQLVHTIPMFGGMGIEYSVGVDGVSLLMLMLTSVLMPLVILAGWSSIQTRPKLYYMALLCMQSFITGAFISLNVIMFYVLFESVLIPMFLLIGIWGGEHRVYATYKFFLFTFFGSILMLVAFLVIGTYVQSFNVADWKSVIEESFSNTVSHALWWALFIGFAIKIPMIPFHTWLPDAHVQAPATASMILAGVLLKLGGYAMIRFHLLAFPALSANYFPVVAGLSIIAIVYASLLAWSQSDMKKLVAYSSIAHMGYVTLGIYSQSAIGVKGAVIQMVSHGIISAGLFYLVDMLYRRTHTRDMHHYGGVVSIAPKLSAIAFIFILGLISLPITSGFVGEIMVTIAVFKVSQLMGILTVVGVVLAPIYGLSLYRQVFLGKTAEVVQKIADITLKEFAICSVLIMMIAWIGIYPKTVIGVLDNTVKHMVKG</sequence>
<dbReference type="Proteomes" id="UP000594001">
    <property type="component" value="Chromosome"/>
</dbReference>
<dbReference type="NCBIfam" id="TIGR01972">
    <property type="entry name" value="NDH_I_M"/>
    <property type="match status" value="1"/>
</dbReference>
<dbReference type="GO" id="GO:0015990">
    <property type="term" value="P:electron transport coupled proton transport"/>
    <property type="evidence" value="ECO:0007669"/>
    <property type="project" value="TreeGrafter"/>
</dbReference>
<dbReference type="PANTHER" id="PTHR43507:SF1">
    <property type="entry name" value="NADH-UBIQUINONE OXIDOREDUCTASE CHAIN 4"/>
    <property type="match status" value="1"/>
</dbReference>
<dbReference type="RefSeq" id="WP_350332580.1">
    <property type="nucleotide sequence ID" value="NZ_CP054719.1"/>
</dbReference>
<dbReference type="EC" id="1.6.5.-" evidence="9"/>
<dbReference type="InterPro" id="IPR001750">
    <property type="entry name" value="ND/Mrp_TM"/>
</dbReference>
<keyword evidence="10" id="KW-1185">Reference proteome</keyword>
<feature type="transmembrane region" description="Helical" evidence="7">
    <location>
        <begin position="335"/>
        <end position="356"/>
    </location>
</feature>
<gene>
    <name evidence="9" type="primary">ndhD1</name>
    <name evidence="9" type="ORF">CPBP_00609</name>
</gene>
<name>A0A7L9RTY0_9PROT</name>
<comment type="similarity">
    <text evidence="2">Belongs to the complex I subunit 4 family.</text>
</comment>
<protein>
    <submittedName>
        <fullName evidence="9">NAD(P)H-quinone oxidoreductase chain M</fullName>
        <ecNumber evidence="9">1.6.5.-</ecNumber>
    </submittedName>
</protein>
<feature type="transmembrane region" description="Helical" evidence="7">
    <location>
        <begin position="36"/>
        <end position="54"/>
    </location>
</feature>
<dbReference type="GO" id="GO:0016020">
    <property type="term" value="C:membrane"/>
    <property type="evidence" value="ECO:0007669"/>
    <property type="project" value="UniProtKB-SubCell"/>
</dbReference>
<feature type="transmembrane region" description="Helical" evidence="7">
    <location>
        <begin position="6"/>
        <end position="24"/>
    </location>
</feature>
<dbReference type="PRINTS" id="PR01437">
    <property type="entry name" value="NUOXDRDTASE4"/>
</dbReference>
<keyword evidence="9" id="KW-0560">Oxidoreductase</keyword>
<evidence type="ECO:0000256" key="2">
    <source>
        <dbReference type="ARBA" id="ARBA00009025"/>
    </source>
</evidence>
<dbReference type="PANTHER" id="PTHR43507">
    <property type="entry name" value="NADH-UBIQUINONE OXIDOREDUCTASE CHAIN 4"/>
    <property type="match status" value="1"/>
</dbReference>
<feature type="transmembrane region" description="Helical" evidence="7">
    <location>
        <begin position="410"/>
        <end position="430"/>
    </location>
</feature>
<evidence type="ECO:0000256" key="1">
    <source>
        <dbReference type="ARBA" id="ARBA00004127"/>
    </source>
</evidence>
<dbReference type="GO" id="GO:0042773">
    <property type="term" value="P:ATP synthesis coupled electron transport"/>
    <property type="evidence" value="ECO:0007669"/>
    <property type="project" value="InterPro"/>
</dbReference>
<evidence type="ECO:0000256" key="6">
    <source>
        <dbReference type="RuleBase" id="RU000320"/>
    </source>
</evidence>
<evidence type="ECO:0000259" key="8">
    <source>
        <dbReference type="Pfam" id="PF00361"/>
    </source>
</evidence>
<feature type="transmembrane region" description="Helical" evidence="7">
    <location>
        <begin position="377"/>
        <end position="398"/>
    </location>
</feature>
<keyword evidence="3 6" id="KW-0812">Transmembrane</keyword>
<dbReference type="InterPro" id="IPR003918">
    <property type="entry name" value="NADH_UbQ_OxRdtase"/>
</dbReference>
<evidence type="ECO:0000256" key="4">
    <source>
        <dbReference type="ARBA" id="ARBA00022989"/>
    </source>
</evidence>
<feature type="transmembrane region" description="Helical" evidence="7">
    <location>
        <begin position="215"/>
        <end position="237"/>
    </location>
</feature>
<organism evidence="9 10">
    <name type="scientific">Candidatus Bodocaedibacter vickermanii</name>
    <dbReference type="NCBI Taxonomy" id="2741701"/>
    <lineage>
        <taxon>Bacteria</taxon>
        <taxon>Pseudomonadati</taxon>
        <taxon>Pseudomonadota</taxon>
        <taxon>Alphaproteobacteria</taxon>
        <taxon>Holosporales</taxon>
        <taxon>Candidatus Paracaedibacteraceae</taxon>
        <taxon>Candidatus Bodocaedibacter</taxon>
    </lineage>
</organism>
<feature type="transmembrane region" description="Helical" evidence="7">
    <location>
        <begin position="86"/>
        <end position="104"/>
    </location>
</feature>
<dbReference type="GO" id="GO:0008137">
    <property type="term" value="F:NADH dehydrogenase (ubiquinone) activity"/>
    <property type="evidence" value="ECO:0007669"/>
    <property type="project" value="InterPro"/>
</dbReference>
<evidence type="ECO:0000256" key="7">
    <source>
        <dbReference type="SAM" id="Phobius"/>
    </source>
</evidence>